<accession>A0A0F9UIP8</accession>
<protein>
    <recommendedName>
        <fullName evidence="3">FAD/FMN-containing dehydrogenase</fullName>
    </recommendedName>
</protein>
<organism evidence="2">
    <name type="scientific">marine sediment metagenome</name>
    <dbReference type="NCBI Taxonomy" id="412755"/>
    <lineage>
        <taxon>unclassified sequences</taxon>
        <taxon>metagenomes</taxon>
        <taxon>ecological metagenomes</taxon>
    </lineage>
</organism>
<proteinExistence type="predicted"/>
<evidence type="ECO:0000256" key="1">
    <source>
        <dbReference type="SAM" id="MobiDB-lite"/>
    </source>
</evidence>
<feature type="region of interest" description="Disordered" evidence="1">
    <location>
        <begin position="151"/>
        <end position="171"/>
    </location>
</feature>
<evidence type="ECO:0000313" key="2">
    <source>
        <dbReference type="EMBL" id="KKN93115.1"/>
    </source>
</evidence>
<evidence type="ECO:0008006" key="3">
    <source>
        <dbReference type="Google" id="ProtNLM"/>
    </source>
</evidence>
<dbReference type="AlphaFoldDB" id="A0A0F9UIP8"/>
<gene>
    <name evidence="2" type="ORF">LCGC14_0202040</name>
</gene>
<sequence length="171" mass="18909">MRAVLLFLLGVFAWPVQAIDIGDSLGAWTLPDQFDKPFNFDEQVDVLLVASSMDAAKLVDAAIKDQPKGYLEERNIAYVANIQHLPRLVAKMVLVPSMRSANYRILLDREGEVAPRYADNSDGVLWLGLDNGALRDRRRFSSIESLQRALGEVPDDSTAAALPQADPETAR</sequence>
<dbReference type="EMBL" id="LAZR01000089">
    <property type="protein sequence ID" value="KKN93115.1"/>
    <property type="molecule type" value="Genomic_DNA"/>
</dbReference>
<reference evidence="2" key="1">
    <citation type="journal article" date="2015" name="Nature">
        <title>Complex archaea that bridge the gap between prokaryotes and eukaryotes.</title>
        <authorList>
            <person name="Spang A."/>
            <person name="Saw J.H."/>
            <person name="Jorgensen S.L."/>
            <person name="Zaremba-Niedzwiedzka K."/>
            <person name="Martijn J."/>
            <person name="Lind A.E."/>
            <person name="van Eijk R."/>
            <person name="Schleper C."/>
            <person name="Guy L."/>
            <person name="Ettema T.J."/>
        </authorList>
    </citation>
    <scope>NUCLEOTIDE SEQUENCE</scope>
</reference>
<name>A0A0F9UIP8_9ZZZZ</name>
<comment type="caution">
    <text evidence="2">The sequence shown here is derived from an EMBL/GenBank/DDBJ whole genome shotgun (WGS) entry which is preliminary data.</text>
</comment>